<protein>
    <submittedName>
        <fullName evidence="1">DUF2332 domain-containing protein</fullName>
    </submittedName>
</protein>
<dbReference type="InterPro" id="IPR011200">
    <property type="entry name" value="UCP012608"/>
</dbReference>
<dbReference type="OrthoDB" id="7666987at2"/>
<dbReference type="AlphaFoldDB" id="A0A4Y9EJT9"/>
<reference evidence="1 2" key="1">
    <citation type="submission" date="2019-02" db="EMBL/GenBank/DDBJ databases">
        <title>Polymorphobacter sp. isolated from the lake at the Tibet of China.</title>
        <authorList>
            <person name="Li A."/>
        </authorList>
    </citation>
    <scope>NUCLEOTIDE SEQUENCE [LARGE SCALE GENOMIC DNA]</scope>
    <source>
        <strain evidence="1 2">DJ1R-1</strain>
    </source>
</reference>
<keyword evidence="2" id="KW-1185">Reference proteome</keyword>
<organism evidence="1 2">
    <name type="scientific">Glacieibacterium arshaanense</name>
    <dbReference type="NCBI Taxonomy" id="2511025"/>
    <lineage>
        <taxon>Bacteria</taxon>
        <taxon>Pseudomonadati</taxon>
        <taxon>Pseudomonadota</taxon>
        <taxon>Alphaproteobacteria</taxon>
        <taxon>Sphingomonadales</taxon>
        <taxon>Sphingosinicellaceae</taxon>
        <taxon>Glacieibacterium</taxon>
    </lineage>
</organism>
<dbReference type="Pfam" id="PF10094">
    <property type="entry name" value="DUF2332"/>
    <property type="match status" value="1"/>
</dbReference>
<proteinExistence type="predicted"/>
<dbReference type="Proteomes" id="UP000297737">
    <property type="component" value="Unassembled WGS sequence"/>
</dbReference>
<evidence type="ECO:0000313" key="2">
    <source>
        <dbReference type="Proteomes" id="UP000297737"/>
    </source>
</evidence>
<sequence>MRTVFAKQGDWCRRLDAPLMGRVCDTLARVLDDSTPTGRAVLGWSGDGFADALPMRLTGGLNALARRGNLPALAACYPPNPTPSDAALSAALADGLRDDRLLDWLAGAPQTNEVARSGVLMPGLLFIADKTGLPLALFELGASAGLNLRLDDYGYVLGGQRFGREDAPLTLAPRWDGAPPPAAPLKVVARRGVDLNPLDLRDPATREKLLAFVWPEQVERVHRLEAAIAAFVADPVALDKADAADWVESLVAPREGVATVVFHSIAYQYFPAATQARIAAHMASAGATATAAAPLAWLRFELDDASAGAPPTLRLTLWPGGEYLLARTHPHGAVVHWLGAESPA</sequence>
<name>A0A4Y9EJT9_9SPHN</name>
<accession>A0A4Y9EJT9</accession>
<evidence type="ECO:0000313" key="1">
    <source>
        <dbReference type="EMBL" id="TFU00435.1"/>
    </source>
</evidence>
<comment type="caution">
    <text evidence="1">The sequence shown here is derived from an EMBL/GenBank/DDBJ whole genome shotgun (WGS) entry which is preliminary data.</text>
</comment>
<dbReference type="PIRSF" id="PIRSF012608">
    <property type="entry name" value="UCP012608"/>
    <property type="match status" value="1"/>
</dbReference>
<gene>
    <name evidence="1" type="ORF">EUV02_14610</name>
</gene>
<dbReference type="EMBL" id="SIHO01000004">
    <property type="protein sequence ID" value="TFU00435.1"/>
    <property type="molecule type" value="Genomic_DNA"/>
</dbReference>